<dbReference type="Gene3D" id="1.20.1280.290">
    <property type="match status" value="1"/>
</dbReference>
<dbReference type="RefSeq" id="WP_202065803.1">
    <property type="nucleotide sequence ID" value="NZ_JAEQMY010000149.1"/>
</dbReference>
<organism evidence="6 7">
    <name type="scientific">Microvirga aerilata</name>
    <dbReference type="NCBI Taxonomy" id="670292"/>
    <lineage>
        <taxon>Bacteria</taxon>
        <taxon>Pseudomonadati</taxon>
        <taxon>Pseudomonadota</taxon>
        <taxon>Alphaproteobacteria</taxon>
        <taxon>Hyphomicrobiales</taxon>
        <taxon>Methylobacteriaceae</taxon>
        <taxon>Microvirga</taxon>
    </lineage>
</organism>
<protein>
    <submittedName>
        <fullName evidence="6">SemiSWEET transporter</fullName>
    </submittedName>
</protein>
<dbReference type="InterPro" id="IPR006603">
    <property type="entry name" value="PQ-loop_rpt"/>
</dbReference>
<feature type="transmembrane region" description="Helical" evidence="5">
    <location>
        <begin position="6"/>
        <end position="29"/>
    </location>
</feature>
<feature type="transmembrane region" description="Helical" evidence="5">
    <location>
        <begin position="41"/>
        <end position="59"/>
    </location>
</feature>
<name>A0A936ZC59_9HYPH</name>
<evidence type="ECO:0000256" key="4">
    <source>
        <dbReference type="ARBA" id="ARBA00023136"/>
    </source>
</evidence>
<keyword evidence="3 5" id="KW-1133">Transmembrane helix</keyword>
<gene>
    <name evidence="6" type="ORF">JKG68_29910</name>
</gene>
<dbReference type="GO" id="GO:0016020">
    <property type="term" value="C:membrane"/>
    <property type="evidence" value="ECO:0007669"/>
    <property type="project" value="UniProtKB-SubCell"/>
</dbReference>
<dbReference type="Proteomes" id="UP000605848">
    <property type="component" value="Unassembled WGS sequence"/>
</dbReference>
<dbReference type="AlphaFoldDB" id="A0A936ZC59"/>
<evidence type="ECO:0000256" key="1">
    <source>
        <dbReference type="ARBA" id="ARBA00004141"/>
    </source>
</evidence>
<dbReference type="NCBIfam" id="NF037968">
    <property type="entry name" value="SemiSWEET_2"/>
    <property type="match status" value="1"/>
</dbReference>
<keyword evidence="4 5" id="KW-0472">Membrane</keyword>
<dbReference type="InterPro" id="IPR047662">
    <property type="entry name" value="SemiSWEET"/>
</dbReference>
<proteinExistence type="predicted"/>
<accession>A0A936ZC59</accession>
<dbReference type="EMBL" id="JAEQMY010000149">
    <property type="protein sequence ID" value="MBL0408111.1"/>
    <property type="molecule type" value="Genomic_DNA"/>
</dbReference>
<keyword evidence="2 5" id="KW-0812">Transmembrane</keyword>
<dbReference type="GO" id="GO:0051119">
    <property type="term" value="F:sugar transmembrane transporter activity"/>
    <property type="evidence" value="ECO:0007669"/>
    <property type="project" value="InterPro"/>
</dbReference>
<evidence type="ECO:0000313" key="7">
    <source>
        <dbReference type="Proteomes" id="UP000605848"/>
    </source>
</evidence>
<feature type="transmembrane region" description="Helical" evidence="5">
    <location>
        <begin position="65"/>
        <end position="83"/>
    </location>
</feature>
<comment type="subcellular location">
    <subcellularLocation>
        <location evidence="1">Membrane</location>
        <topology evidence="1">Multi-pass membrane protein</topology>
    </subcellularLocation>
</comment>
<evidence type="ECO:0000256" key="5">
    <source>
        <dbReference type="SAM" id="Phobius"/>
    </source>
</evidence>
<evidence type="ECO:0000256" key="2">
    <source>
        <dbReference type="ARBA" id="ARBA00022692"/>
    </source>
</evidence>
<evidence type="ECO:0000313" key="6">
    <source>
        <dbReference type="EMBL" id="MBL0408111.1"/>
    </source>
</evidence>
<dbReference type="Pfam" id="PF04193">
    <property type="entry name" value="PQ-loop"/>
    <property type="match status" value="1"/>
</dbReference>
<reference evidence="6" key="1">
    <citation type="submission" date="2021-01" db="EMBL/GenBank/DDBJ databases">
        <title>Microvirga sp.</title>
        <authorList>
            <person name="Kim M.K."/>
        </authorList>
    </citation>
    <scope>NUCLEOTIDE SEQUENCE</scope>
    <source>
        <strain evidence="6">5420S-16</strain>
    </source>
</reference>
<keyword evidence="7" id="KW-1185">Reference proteome</keyword>
<evidence type="ECO:0000256" key="3">
    <source>
        <dbReference type="ARBA" id="ARBA00022989"/>
    </source>
</evidence>
<comment type="caution">
    <text evidence="6">The sequence shown here is derived from an EMBL/GenBank/DDBJ whole genome shotgun (WGS) entry which is preliminary data.</text>
</comment>
<sequence length="92" mass="10012">MQTWWLTALGLAAGLCTSLSFVPQVLKAWREGDTEAISKRMYIASLIAYGLWIVHGLMIASVPVMLFNVVNVVLAGLILVLKLRGLKSAGVR</sequence>